<dbReference type="EMBL" id="VUNR01000007">
    <property type="protein sequence ID" value="MSU08366.1"/>
    <property type="molecule type" value="Genomic_DNA"/>
</dbReference>
<evidence type="ECO:0000313" key="1">
    <source>
        <dbReference type="EMBL" id="MSU08366.1"/>
    </source>
</evidence>
<gene>
    <name evidence="1" type="ORF">FYJ84_05120</name>
</gene>
<reference evidence="1 2" key="1">
    <citation type="submission" date="2019-08" db="EMBL/GenBank/DDBJ databases">
        <title>In-depth cultivation of the pig gut microbiome towards novel bacterial diversity and tailored functional studies.</title>
        <authorList>
            <person name="Wylensek D."/>
            <person name="Hitch T.C.A."/>
            <person name="Clavel T."/>
        </authorList>
    </citation>
    <scope>NUCLEOTIDE SEQUENCE [LARGE SCALE GENOMIC DNA]</scope>
    <source>
        <strain evidence="1 2">WCA-693-APC-5D-A</strain>
    </source>
</reference>
<keyword evidence="2" id="KW-1185">Reference proteome</keyword>
<organism evidence="1 2">
    <name type="scientific">Anaerovibrio slackiae</name>
    <dbReference type="NCBI Taxonomy" id="2652309"/>
    <lineage>
        <taxon>Bacteria</taxon>
        <taxon>Bacillati</taxon>
        <taxon>Bacillota</taxon>
        <taxon>Negativicutes</taxon>
        <taxon>Selenomonadales</taxon>
        <taxon>Selenomonadaceae</taxon>
        <taxon>Anaerovibrio</taxon>
    </lineage>
</organism>
<comment type="caution">
    <text evidence="1">The sequence shown here is derived from an EMBL/GenBank/DDBJ whole genome shotgun (WGS) entry which is preliminary data.</text>
</comment>
<dbReference type="Proteomes" id="UP000433181">
    <property type="component" value="Unassembled WGS sequence"/>
</dbReference>
<protein>
    <submittedName>
        <fullName evidence="1">Uncharacterized protein</fullName>
    </submittedName>
</protein>
<name>A0A6I2UHW6_9FIRM</name>
<evidence type="ECO:0000313" key="2">
    <source>
        <dbReference type="Proteomes" id="UP000433181"/>
    </source>
</evidence>
<sequence>MTSKVNGAGLGIGIWTGAKARNTEHEETCSNFSVLLDKMKKGQSPSLNSDDGGDPEKTVTVTRILSDGSTLITVMREDKIVSQTKTHAVRQEDSPKLLNTISQVGAGLTIATPQEGEEAKGGGAVDAGHFYGTGAMNF</sequence>
<accession>A0A6I2UHW6</accession>
<dbReference type="GeneID" id="96778289"/>
<dbReference type="AlphaFoldDB" id="A0A6I2UHW6"/>
<proteinExistence type="predicted"/>
<dbReference type="RefSeq" id="WP_154406534.1">
    <property type="nucleotide sequence ID" value="NZ_VUNR01000007.1"/>
</dbReference>